<evidence type="ECO:0000259" key="6">
    <source>
        <dbReference type="PROSITE" id="PS51900"/>
    </source>
</evidence>
<dbReference type="AlphaFoldDB" id="A0A0R1R861"/>
<feature type="domain" description="Tyr recombinase" evidence="5">
    <location>
        <begin position="105"/>
        <end position="295"/>
    </location>
</feature>
<reference evidence="7 8" key="1">
    <citation type="journal article" date="2015" name="Genome Announc.">
        <title>Expanding the biotechnology potential of lactobacilli through comparative genomics of 213 strains and associated genera.</title>
        <authorList>
            <person name="Sun Z."/>
            <person name="Harris H.M."/>
            <person name="McCann A."/>
            <person name="Guo C."/>
            <person name="Argimon S."/>
            <person name="Zhang W."/>
            <person name="Yang X."/>
            <person name="Jeffery I.B."/>
            <person name="Cooney J.C."/>
            <person name="Kagawa T.F."/>
            <person name="Liu W."/>
            <person name="Song Y."/>
            <person name="Salvetti E."/>
            <person name="Wrobel A."/>
            <person name="Rasinkangas P."/>
            <person name="Parkhill J."/>
            <person name="Rea M.C."/>
            <person name="O'Sullivan O."/>
            <person name="Ritari J."/>
            <person name="Douillard F.P."/>
            <person name="Paul Ross R."/>
            <person name="Yang R."/>
            <person name="Briner A.E."/>
            <person name="Felis G.E."/>
            <person name="de Vos W.M."/>
            <person name="Barrangou R."/>
            <person name="Klaenhammer T.R."/>
            <person name="Caufield P.W."/>
            <person name="Cui Y."/>
            <person name="Zhang H."/>
            <person name="O'Toole P.W."/>
        </authorList>
    </citation>
    <scope>NUCLEOTIDE SEQUENCE [LARGE SCALE GENOMIC DNA]</scope>
    <source>
        <strain evidence="7 8">DSM 15814</strain>
    </source>
</reference>
<gene>
    <name evidence="7" type="ORF">FD35_GL001801</name>
</gene>
<dbReference type="Pfam" id="PF02899">
    <property type="entry name" value="Phage_int_SAM_1"/>
    <property type="match status" value="1"/>
</dbReference>
<dbReference type="Proteomes" id="UP000051999">
    <property type="component" value="Unassembled WGS sequence"/>
</dbReference>
<dbReference type="STRING" id="1114972.FD35_GL001801"/>
<evidence type="ECO:0000256" key="3">
    <source>
        <dbReference type="ARBA" id="ARBA00023172"/>
    </source>
</evidence>
<dbReference type="PANTHER" id="PTHR30349:SF81">
    <property type="entry name" value="TYROSINE RECOMBINASE XERC"/>
    <property type="match status" value="1"/>
</dbReference>
<sequence>MCTLIDNFIQDKQHFRNISHKTILAYRSDLTQFMMFQEHHELELTDGMSDFITDLQITQHLMPSTIKRKITTCKMFYQYLLDEQVLNQDPNTGFRRNTKFIVPETLPRVLQIKEVKTILSAAYEDYNRAKTPYRIKTSTRNIAILEVLTATGIRIGELSSLNIDDLNFANRSLLIHGKNRKERLLFLSSPDTYQALKDYLQTRNTFIPHTDALFLNKYGNRLSIFGIENIFLKYRNITNTSSSATPHFLRHTFATELINNGADIREVQELLGHTSITTTTIYAAVSSAQKKKVLRKFNYRNSMHIKTSK</sequence>
<evidence type="ECO:0000256" key="2">
    <source>
        <dbReference type="ARBA" id="ARBA00023125"/>
    </source>
</evidence>
<evidence type="ECO:0000256" key="4">
    <source>
        <dbReference type="PROSITE-ProRule" id="PRU01248"/>
    </source>
</evidence>
<dbReference type="InterPro" id="IPR004107">
    <property type="entry name" value="Integrase_SAM-like_N"/>
</dbReference>
<proteinExistence type="predicted"/>
<dbReference type="InterPro" id="IPR050090">
    <property type="entry name" value="Tyrosine_recombinase_XerCD"/>
</dbReference>
<keyword evidence="2 4" id="KW-0238">DNA-binding</keyword>
<dbReference type="PROSITE" id="PS51898">
    <property type="entry name" value="TYR_RECOMBINASE"/>
    <property type="match status" value="1"/>
</dbReference>
<dbReference type="GO" id="GO:0003677">
    <property type="term" value="F:DNA binding"/>
    <property type="evidence" value="ECO:0007669"/>
    <property type="project" value="UniProtKB-UniRule"/>
</dbReference>
<organism evidence="7 8">
    <name type="scientific">Furfurilactobacillus rossiae DSM 15814</name>
    <dbReference type="NCBI Taxonomy" id="1114972"/>
    <lineage>
        <taxon>Bacteria</taxon>
        <taxon>Bacillati</taxon>
        <taxon>Bacillota</taxon>
        <taxon>Bacilli</taxon>
        <taxon>Lactobacillales</taxon>
        <taxon>Lactobacillaceae</taxon>
        <taxon>Furfurilactobacillus</taxon>
    </lineage>
</organism>
<dbReference type="InterPro" id="IPR011010">
    <property type="entry name" value="DNA_brk_join_enz"/>
</dbReference>
<dbReference type="RefSeq" id="WP_017261476.1">
    <property type="nucleotide sequence ID" value="NZ_AUAW01000029.1"/>
</dbReference>
<evidence type="ECO:0000313" key="8">
    <source>
        <dbReference type="Proteomes" id="UP000051999"/>
    </source>
</evidence>
<evidence type="ECO:0000259" key="5">
    <source>
        <dbReference type="PROSITE" id="PS51898"/>
    </source>
</evidence>
<dbReference type="eggNOG" id="COG4974">
    <property type="taxonomic scope" value="Bacteria"/>
</dbReference>
<dbReference type="OrthoDB" id="9801717at2"/>
<keyword evidence="8" id="KW-1185">Reference proteome</keyword>
<dbReference type="Gene3D" id="1.10.443.10">
    <property type="entry name" value="Intergrase catalytic core"/>
    <property type="match status" value="1"/>
</dbReference>
<dbReference type="SUPFAM" id="SSF56349">
    <property type="entry name" value="DNA breaking-rejoining enzymes"/>
    <property type="match status" value="1"/>
</dbReference>
<dbReference type="PROSITE" id="PS51900">
    <property type="entry name" value="CB"/>
    <property type="match status" value="1"/>
</dbReference>
<comment type="caution">
    <text evidence="7">The sequence shown here is derived from an EMBL/GenBank/DDBJ whole genome shotgun (WGS) entry which is preliminary data.</text>
</comment>
<dbReference type="PANTHER" id="PTHR30349">
    <property type="entry name" value="PHAGE INTEGRASE-RELATED"/>
    <property type="match status" value="1"/>
</dbReference>
<dbReference type="Gene3D" id="1.10.150.130">
    <property type="match status" value="1"/>
</dbReference>
<dbReference type="GO" id="GO:0006310">
    <property type="term" value="P:DNA recombination"/>
    <property type="evidence" value="ECO:0007669"/>
    <property type="project" value="UniProtKB-KW"/>
</dbReference>
<dbReference type="InterPro" id="IPR010998">
    <property type="entry name" value="Integrase_recombinase_N"/>
</dbReference>
<dbReference type="InterPro" id="IPR002104">
    <property type="entry name" value="Integrase_catalytic"/>
</dbReference>
<feature type="domain" description="Core-binding (CB)" evidence="6">
    <location>
        <begin position="1"/>
        <end position="81"/>
    </location>
</feature>
<dbReference type="GO" id="GO:0015074">
    <property type="term" value="P:DNA integration"/>
    <property type="evidence" value="ECO:0007669"/>
    <property type="project" value="UniProtKB-KW"/>
</dbReference>
<dbReference type="EMBL" id="AZFF01000030">
    <property type="protein sequence ID" value="KRL52905.1"/>
    <property type="molecule type" value="Genomic_DNA"/>
</dbReference>
<keyword evidence="3" id="KW-0233">DNA recombination</keyword>
<dbReference type="PATRIC" id="fig|1114972.6.peg.1836"/>
<dbReference type="InterPro" id="IPR044068">
    <property type="entry name" value="CB"/>
</dbReference>
<name>A0A0R1R861_9LACO</name>
<keyword evidence="1" id="KW-0229">DNA integration</keyword>
<evidence type="ECO:0000313" key="7">
    <source>
        <dbReference type="EMBL" id="KRL52905.1"/>
    </source>
</evidence>
<protein>
    <submittedName>
        <fullName evidence="7">Site-specific recombinase</fullName>
    </submittedName>
</protein>
<accession>A0A0R1R861</accession>
<dbReference type="SUPFAM" id="SSF47823">
    <property type="entry name" value="lambda integrase-like, N-terminal domain"/>
    <property type="match status" value="1"/>
</dbReference>
<evidence type="ECO:0000256" key="1">
    <source>
        <dbReference type="ARBA" id="ARBA00022908"/>
    </source>
</evidence>
<dbReference type="Pfam" id="PF00589">
    <property type="entry name" value="Phage_integrase"/>
    <property type="match status" value="1"/>
</dbReference>
<dbReference type="InterPro" id="IPR013762">
    <property type="entry name" value="Integrase-like_cat_sf"/>
</dbReference>